<dbReference type="PROSITE" id="PS50932">
    <property type="entry name" value="HTH_LACI_2"/>
    <property type="match status" value="1"/>
</dbReference>
<protein>
    <submittedName>
        <fullName evidence="5">LacI family transcriptional regulator</fullName>
    </submittedName>
</protein>
<dbReference type="InterPro" id="IPR010982">
    <property type="entry name" value="Lambda_DNA-bd_dom_sf"/>
</dbReference>
<keyword evidence="1" id="KW-0805">Transcription regulation</keyword>
<accession>A0A3D8TAK7</accession>
<evidence type="ECO:0000313" key="6">
    <source>
        <dbReference type="Proteomes" id="UP000258533"/>
    </source>
</evidence>
<dbReference type="PANTHER" id="PTHR30146">
    <property type="entry name" value="LACI-RELATED TRANSCRIPTIONAL REPRESSOR"/>
    <property type="match status" value="1"/>
</dbReference>
<dbReference type="InterPro" id="IPR028082">
    <property type="entry name" value="Peripla_BP_I"/>
</dbReference>
<dbReference type="CDD" id="cd06267">
    <property type="entry name" value="PBP1_LacI_sugar_binding-like"/>
    <property type="match status" value="1"/>
</dbReference>
<dbReference type="SMART" id="SM00354">
    <property type="entry name" value="HTH_LACI"/>
    <property type="match status" value="1"/>
</dbReference>
<evidence type="ECO:0000256" key="3">
    <source>
        <dbReference type="ARBA" id="ARBA00023163"/>
    </source>
</evidence>
<gene>
    <name evidence="5" type="ORF">AXE73_05715</name>
</gene>
<dbReference type="Proteomes" id="UP000258533">
    <property type="component" value="Unassembled WGS sequence"/>
</dbReference>
<evidence type="ECO:0000259" key="4">
    <source>
        <dbReference type="PROSITE" id="PS50932"/>
    </source>
</evidence>
<proteinExistence type="predicted"/>
<name>A0A3D8TAK7_GARVA</name>
<dbReference type="SUPFAM" id="SSF47413">
    <property type="entry name" value="lambda repressor-like DNA-binding domains"/>
    <property type="match status" value="1"/>
</dbReference>
<dbReference type="InterPro" id="IPR046335">
    <property type="entry name" value="LacI/GalR-like_sensor"/>
</dbReference>
<dbReference type="Gene3D" id="1.10.260.40">
    <property type="entry name" value="lambda repressor-like DNA-binding domains"/>
    <property type="match status" value="1"/>
</dbReference>
<dbReference type="Pfam" id="PF00356">
    <property type="entry name" value="LacI"/>
    <property type="match status" value="1"/>
</dbReference>
<sequence length="339" mass="36871">MPANIQDVADQAHVSVSTVSRSFTRPDLVSAATRNKVLAIAEKLNFSISRSAAALKSGKTLRVALLLSDSIRLWFSASIIQGLNQVLHPAGYDLSIFQISSSQERAEFFSMLPTRRNADAVIVCSFDVNKSEVASLKATGVPVLGINCLNPMDCDFDATINIDDDQGARLMARHLIGLGHKNIAYIRTNRDISLHFSVLQRYHSFIDECKINGITPTEIVAPEGLDRISSIVSSLLSNVNVPTAIACQEDGIAIPLMFQLSRSGYSTPGDVSIIGFDDSFYARETGLTTIRQDPAEMAVDAAKITLSLINGDYLSEECKYITIPAQLIVRSSTSQLENN</sequence>
<dbReference type="Pfam" id="PF13377">
    <property type="entry name" value="Peripla_BP_3"/>
    <property type="match status" value="1"/>
</dbReference>
<dbReference type="SUPFAM" id="SSF53822">
    <property type="entry name" value="Periplasmic binding protein-like I"/>
    <property type="match status" value="1"/>
</dbReference>
<comment type="caution">
    <text evidence="5">The sequence shown here is derived from an EMBL/GenBank/DDBJ whole genome shotgun (WGS) entry which is preliminary data.</text>
</comment>
<dbReference type="InterPro" id="IPR000843">
    <property type="entry name" value="HTH_LacI"/>
</dbReference>
<feature type="domain" description="HTH lacI-type" evidence="4">
    <location>
        <begin position="3"/>
        <end position="57"/>
    </location>
</feature>
<dbReference type="GO" id="GO:0003700">
    <property type="term" value="F:DNA-binding transcription factor activity"/>
    <property type="evidence" value="ECO:0007669"/>
    <property type="project" value="TreeGrafter"/>
</dbReference>
<evidence type="ECO:0000256" key="2">
    <source>
        <dbReference type="ARBA" id="ARBA00023125"/>
    </source>
</evidence>
<reference evidence="5 6" key="1">
    <citation type="submission" date="2016-02" db="EMBL/GenBank/DDBJ databases">
        <title>Gardnerella vaginalis Subgroups Defined by cpn60 Sequencing and Sialidase Activity in Isolates from Canada, Belgium and Kenya.</title>
        <authorList>
            <person name="Schellenberg J."/>
            <person name="Paramel Jayaprakash T."/>
            <person name="Withana Gamage N."/>
            <person name="Patterson M.H."/>
            <person name="Vaneechoutte M."/>
            <person name="Hill J.E."/>
        </authorList>
    </citation>
    <scope>NUCLEOTIDE SEQUENCE [LARGE SCALE GENOMIC DNA]</scope>
    <source>
        <strain evidence="5 6">N144</strain>
    </source>
</reference>
<dbReference type="AlphaFoldDB" id="A0A3D8TAK7"/>
<keyword evidence="3" id="KW-0804">Transcription</keyword>
<organism evidence="5 6">
    <name type="scientific">Gardnerella vaginalis</name>
    <dbReference type="NCBI Taxonomy" id="2702"/>
    <lineage>
        <taxon>Bacteria</taxon>
        <taxon>Bacillati</taxon>
        <taxon>Actinomycetota</taxon>
        <taxon>Actinomycetes</taxon>
        <taxon>Bifidobacteriales</taxon>
        <taxon>Bifidobacteriaceae</taxon>
        <taxon>Gardnerella</taxon>
    </lineage>
</organism>
<evidence type="ECO:0000313" key="5">
    <source>
        <dbReference type="EMBL" id="RFD78044.1"/>
    </source>
</evidence>
<dbReference type="Gene3D" id="3.40.50.2300">
    <property type="match status" value="2"/>
</dbReference>
<keyword evidence="2" id="KW-0238">DNA-binding</keyword>
<dbReference type="GO" id="GO:0000976">
    <property type="term" value="F:transcription cis-regulatory region binding"/>
    <property type="evidence" value="ECO:0007669"/>
    <property type="project" value="TreeGrafter"/>
</dbReference>
<evidence type="ECO:0000256" key="1">
    <source>
        <dbReference type="ARBA" id="ARBA00023015"/>
    </source>
</evidence>
<dbReference type="EMBL" id="LRTT01000001">
    <property type="protein sequence ID" value="RFD78044.1"/>
    <property type="molecule type" value="Genomic_DNA"/>
</dbReference>
<dbReference type="RefSeq" id="WP_102705114.1">
    <property type="nucleotide sequence ID" value="NZ_LGOX01000004.1"/>
</dbReference>
<dbReference type="PANTHER" id="PTHR30146:SF138">
    <property type="entry name" value="TRANSCRIPTIONAL REGULATORY PROTEIN"/>
    <property type="match status" value="1"/>
</dbReference>
<dbReference type="CDD" id="cd01392">
    <property type="entry name" value="HTH_LacI"/>
    <property type="match status" value="1"/>
</dbReference>